<name>A0A841PR61_9BACL</name>
<comment type="function">
    <text evidence="8">ADP-binding subunit of the dihydroxyacetone kinase, which is responsible for the phosphoenolpyruvate (PEP)-dependent phosphorylation of dihydroxyacetone. DhaL-ADP is converted to DhaL-ATP via a phosphoryl group transfer from DhaM and transmits it to dihydroxyacetone binds to DhaK.</text>
</comment>
<evidence type="ECO:0000256" key="8">
    <source>
        <dbReference type="ARBA" id="ARBA00055771"/>
    </source>
</evidence>
<feature type="domain" description="DhaL" evidence="9">
    <location>
        <begin position="4"/>
        <end position="200"/>
    </location>
</feature>
<dbReference type="EC" id="2.7.1.121" evidence="3"/>
<dbReference type="GO" id="GO:0047324">
    <property type="term" value="F:phosphoenolpyruvate-glycerone phosphotransferase activity"/>
    <property type="evidence" value="ECO:0007669"/>
    <property type="project" value="UniProtKB-EC"/>
</dbReference>
<reference evidence="10 11" key="1">
    <citation type="submission" date="2020-08" db="EMBL/GenBank/DDBJ databases">
        <title>Genomic Encyclopedia of Type Strains, Phase IV (KMG-IV): sequencing the most valuable type-strain genomes for metagenomic binning, comparative biology and taxonomic classification.</title>
        <authorList>
            <person name="Goeker M."/>
        </authorList>
    </citation>
    <scope>NUCLEOTIDE SEQUENCE [LARGE SCALE GENOMIC DNA]</scope>
    <source>
        <strain evidence="10 11">DSM 21769</strain>
    </source>
</reference>
<comment type="pathway">
    <text evidence="2">Polyol metabolism; glycerol degradation.</text>
</comment>
<dbReference type="InterPro" id="IPR036117">
    <property type="entry name" value="DhaL_dom_sf"/>
</dbReference>
<dbReference type="SMART" id="SM01120">
    <property type="entry name" value="Dak2"/>
    <property type="match status" value="1"/>
</dbReference>
<gene>
    <name evidence="10" type="ORF">HNR44_003394</name>
</gene>
<dbReference type="Proteomes" id="UP000568839">
    <property type="component" value="Unassembled WGS sequence"/>
</dbReference>
<keyword evidence="4 10" id="KW-0808">Transferase</keyword>
<evidence type="ECO:0000256" key="2">
    <source>
        <dbReference type="ARBA" id="ARBA00004745"/>
    </source>
</evidence>
<dbReference type="Gene3D" id="1.25.40.340">
    <property type="match status" value="1"/>
</dbReference>
<dbReference type="PANTHER" id="PTHR28629:SF4">
    <property type="entry name" value="TRIOKINASE_FMN CYCLASE"/>
    <property type="match status" value="1"/>
</dbReference>
<evidence type="ECO:0000256" key="4">
    <source>
        <dbReference type="ARBA" id="ARBA00022679"/>
    </source>
</evidence>
<comment type="catalytic activity">
    <reaction evidence="1">
        <text>dihydroxyacetone + phosphoenolpyruvate = dihydroxyacetone phosphate + pyruvate</text>
        <dbReference type="Rhea" id="RHEA:18381"/>
        <dbReference type="ChEBI" id="CHEBI:15361"/>
        <dbReference type="ChEBI" id="CHEBI:16016"/>
        <dbReference type="ChEBI" id="CHEBI:57642"/>
        <dbReference type="ChEBI" id="CHEBI:58702"/>
        <dbReference type="EC" id="2.7.1.121"/>
    </reaction>
</comment>
<organism evidence="10 11">
    <name type="scientific">Geomicrobium halophilum</name>
    <dbReference type="NCBI Taxonomy" id="549000"/>
    <lineage>
        <taxon>Bacteria</taxon>
        <taxon>Bacillati</taxon>
        <taxon>Bacillota</taxon>
        <taxon>Bacilli</taxon>
        <taxon>Bacillales</taxon>
        <taxon>Geomicrobium</taxon>
    </lineage>
</organism>
<dbReference type="GO" id="GO:0005829">
    <property type="term" value="C:cytosol"/>
    <property type="evidence" value="ECO:0007669"/>
    <property type="project" value="TreeGrafter"/>
</dbReference>
<evidence type="ECO:0000256" key="3">
    <source>
        <dbReference type="ARBA" id="ARBA00012095"/>
    </source>
</evidence>
<dbReference type="GO" id="GO:0019563">
    <property type="term" value="P:glycerol catabolic process"/>
    <property type="evidence" value="ECO:0007669"/>
    <property type="project" value="TreeGrafter"/>
</dbReference>
<dbReference type="InterPro" id="IPR012737">
    <property type="entry name" value="DhaK_L_YcgS"/>
</dbReference>
<dbReference type="Pfam" id="PF02734">
    <property type="entry name" value="Dak2"/>
    <property type="match status" value="1"/>
</dbReference>
<accession>A0A841PR61</accession>
<evidence type="ECO:0000256" key="1">
    <source>
        <dbReference type="ARBA" id="ARBA00001113"/>
    </source>
</evidence>
<dbReference type="RefSeq" id="WP_184405481.1">
    <property type="nucleotide sequence ID" value="NZ_JACHHJ010000006.1"/>
</dbReference>
<evidence type="ECO:0000256" key="5">
    <source>
        <dbReference type="ARBA" id="ARBA00022777"/>
    </source>
</evidence>
<evidence type="ECO:0000256" key="6">
    <source>
        <dbReference type="ARBA" id="ARBA00022798"/>
    </source>
</evidence>
<dbReference type="InterPro" id="IPR004007">
    <property type="entry name" value="DhaL_dom"/>
</dbReference>
<dbReference type="SUPFAM" id="SSF101473">
    <property type="entry name" value="DhaL-like"/>
    <property type="match status" value="1"/>
</dbReference>
<dbReference type="PANTHER" id="PTHR28629">
    <property type="entry name" value="TRIOKINASE/FMN CYCLASE"/>
    <property type="match status" value="1"/>
</dbReference>
<dbReference type="EMBL" id="JACHHJ010000006">
    <property type="protein sequence ID" value="MBB6451387.1"/>
    <property type="molecule type" value="Genomic_DNA"/>
</dbReference>
<comment type="subunit">
    <text evidence="7">Homodimer. The dihydroxyacetone kinase complex is composed of a homodimer of DhaM, a homodimer of DhaK and the subunit DhaL.</text>
</comment>
<evidence type="ECO:0000313" key="11">
    <source>
        <dbReference type="Proteomes" id="UP000568839"/>
    </source>
</evidence>
<dbReference type="PROSITE" id="PS51480">
    <property type="entry name" value="DHAL"/>
    <property type="match status" value="1"/>
</dbReference>
<keyword evidence="5 10" id="KW-0418">Kinase</keyword>
<comment type="caution">
    <text evidence="10">The sequence shown here is derived from an EMBL/GenBank/DDBJ whole genome shotgun (WGS) entry which is preliminary data.</text>
</comment>
<evidence type="ECO:0000256" key="7">
    <source>
        <dbReference type="ARBA" id="ARBA00046577"/>
    </source>
</evidence>
<evidence type="ECO:0000313" key="10">
    <source>
        <dbReference type="EMBL" id="MBB6451387.1"/>
    </source>
</evidence>
<dbReference type="NCBIfam" id="TIGR02365">
    <property type="entry name" value="dha_L_ycgS"/>
    <property type="match status" value="1"/>
</dbReference>
<dbReference type="FunFam" id="1.25.40.340:FF:000002">
    <property type="entry name" value="Dihydroxyacetone kinase, L subunit"/>
    <property type="match status" value="1"/>
</dbReference>
<keyword evidence="11" id="KW-1185">Reference proteome</keyword>
<proteinExistence type="predicted"/>
<keyword evidence="6" id="KW-0319">Glycerol metabolism</keyword>
<protein>
    <recommendedName>
        <fullName evidence="3">phosphoenolpyruvate--glycerone phosphotransferase</fullName>
        <ecNumber evidence="3">2.7.1.121</ecNumber>
    </recommendedName>
</protein>
<evidence type="ECO:0000259" key="9">
    <source>
        <dbReference type="PROSITE" id="PS51480"/>
    </source>
</evidence>
<dbReference type="InterPro" id="IPR050861">
    <property type="entry name" value="Dihydroxyacetone_Kinase"/>
</dbReference>
<sequence>MNAKEWKSFLIGLSDIMKENRDYLCELDRYLGDGDHGVTMAEGWTAVKEHLEEMEETDCGKLSMKAGKIFLDTVGSSVGPLYASGFLSGARCIKEKEKLQNEDLVEFWEAFIEGVQDRGQAEIGDKTTLDTWLPILGELKKSKAPETKLLNANELAEQGMQATKDMVAVKGRASRLGDRSLGYQDPGATSAHLIYSSFIVHYKNSKIVQQ</sequence>
<dbReference type="AlphaFoldDB" id="A0A841PR61"/>
<dbReference type="GO" id="GO:0004371">
    <property type="term" value="F:glycerone kinase activity"/>
    <property type="evidence" value="ECO:0007669"/>
    <property type="project" value="InterPro"/>
</dbReference>